<dbReference type="PROSITE" id="PS50995">
    <property type="entry name" value="HTH_MARR_2"/>
    <property type="match status" value="1"/>
</dbReference>
<dbReference type="InterPro" id="IPR039422">
    <property type="entry name" value="MarR/SlyA-like"/>
</dbReference>
<dbReference type="InterPro" id="IPR000835">
    <property type="entry name" value="HTH_MarR-typ"/>
</dbReference>
<dbReference type="SMART" id="SM00347">
    <property type="entry name" value="HTH_MARR"/>
    <property type="match status" value="1"/>
</dbReference>
<evidence type="ECO:0000313" key="2">
    <source>
        <dbReference type="EMBL" id="NER12329.1"/>
    </source>
</evidence>
<dbReference type="InterPro" id="IPR036390">
    <property type="entry name" value="WH_DNA-bd_sf"/>
</dbReference>
<dbReference type="SUPFAM" id="SSF46785">
    <property type="entry name" value="Winged helix' DNA-binding domain"/>
    <property type="match status" value="1"/>
</dbReference>
<sequence>MNVKQYLKTTKEIPLKKETLIHLILIHNRIKEAVSEVLKPFDISIQQYNVLRILRGQNKKPANLSTINERMVSKMSNTTRLVDKLISKGLVDRSVCPTNRRKVEILITNDGLDALAKMDEAVDGAEDFLTGDFNDNELKTLNALLNKFK</sequence>
<evidence type="ECO:0000259" key="1">
    <source>
        <dbReference type="PROSITE" id="PS50995"/>
    </source>
</evidence>
<dbReference type="Proteomes" id="UP000468581">
    <property type="component" value="Unassembled WGS sequence"/>
</dbReference>
<gene>
    <name evidence="2" type="ORF">GWK08_02665</name>
</gene>
<comment type="caution">
    <text evidence="2">The sequence shown here is derived from an EMBL/GenBank/DDBJ whole genome shotgun (WGS) entry which is preliminary data.</text>
</comment>
<dbReference type="EMBL" id="JAABOO010000001">
    <property type="protein sequence ID" value="NER12329.1"/>
    <property type="molecule type" value="Genomic_DNA"/>
</dbReference>
<dbReference type="Gene3D" id="1.10.10.10">
    <property type="entry name" value="Winged helix-like DNA-binding domain superfamily/Winged helix DNA-binding domain"/>
    <property type="match status" value="1"/>
</dbReference>
<accession>A0A6P0UKD6</accession>
<dbReference type="Pfam" id="PF01047">
    <property type="entry name" value="MarR"/>
    <property type="match status" value="1"/>
</dbReference>
<evidence type="ECO:0000313" key="3">
    <source>
        <dbReference type="Proteomes" id="UP000468581"/>
    </source>
</evidence>
<proteinExistence type="predicted"/>
<dbReference type="InterPro" id="IPR036388">
    <property type="entry name" value="WH-like_DNA-bd_sf"/>
</dbReference>
<dbReference type="GO" id="GO:0003700">
    <property type="term" value="F:DNA-binding transcription factor activity"/>
    <property type="evidence" value="ECO:0007669"/>
    <property type="project" value="InterPro"/>
</dbReference>
<dbReference type="AlphaFoldDB" id="A0A6P0UKD6"/>
<dbReference type="RefSeq" id="WP_163605355.1">
    <property type="nucleotide sequence ID" value="NZ_JAABOO010000001.1"/>
</dbReference>
<reference evidence="2 3" key="1">
    <citation type="submission" date="2020-01" db="EMBL/GenBank/DDBJ databases">
        <title>Leptobacterium flavescens.</title>
        <authorList>
            <person name="Wang G."/>
        </authorList>
    </citation>
    <scope>NUCLEOTIDE SEQUENCE [LARGE SCALE GENOMIC DNA]</scope>
    <source>
        <strain evidence="2 3">KCTC 22160</strain>
    </source>
</reference>
<protein>
    <submittedName>
        <fullName evidence="2">MarR family transcriptional regulator</fullName>
    </submittedName>
</protein>
<dbReference type="PANTHER" id="PTHR33164">
    <property type="entry name" value="TRANSCRIPTIONAL REGULATOR, MARR FAMILY"/>
    <property type="match status" value="1"/>
</dbReference>
<organism evidence="2 3">
    <name type="scientific">Leptobacterium flavescens</name>
    <dbReference type="NCBI Taxonomy" id="472055"/>
    <lineage>
        <taxon>Bacteria</taxon>
        <taxon>Pseudomonadati</taxon>
        <taxon>Bacteroidota</taxon>
        <taxon>Flavobacteriia</taxon>
        <taxon>Flavobacteriales</taxon>
        <taxon>Flavobacteriaceae</taxon>
        <taxon>Leptobacterium</taxon>
    </lineage>
</organism>
<dbReference type="GO" id="GO:0006950">
    <property type="term" value="P:response to stress"/>
    <property type="evidence" value="ECO:0007669"/>
    <property type="project" value="TreeGrafter"/>
</dbReference>
<dbReference type="PANTHER" id="PTHR33164:SF99">
    <property type="entry name" value="MARR FAMILY REGULATORY PROTEIN"/>
    <property type="match status" value="1"/>
</dbReference>
<keyword evidence="3" id="KW-1185">Reference proteome</keyword>
<feature type="domain" description="HTH marR-type" evidence="1">
    <location>
        <begin position="16"/>
        <end position="149"/>
    </location>
</feature>
<dbReference type="PRINTS" id="PR00598">
    <property type="entry name" value="HTHMARR"/>
</dbReference>
<name>A0A6P0UKD6_9FLAO</name>